<organism evidence="2 3">
    <name type="scientific">Streptomyces canus</name>
    <dbReference type="NCBI Taxonomy" id="58343"/>
    <lineage>
        <taxon>Bacteria</taxon>
        <taxon>Bacillati</taxon>
        <taxon>Actinomycetota</taxon>
        <taxon>Actinomycetes</taxon>
        <taxon>Kitasatosporales</taxon>
        <taxon>Streptomycetaceae</taxon>
        <taxon>Streptomyces</taxon>
        <taxon>Streptomyces aurantiacus group</taxon>
    </lineage>
</organism>
<evidence type="ECO:0000313" key="2">
    <source>
        <dbReference type="EMBL" id="KUN54934.1"/>
    </source>
</evidence>
<comment type="caution">
    <text evidence="2">The sequence shown here is derived from an EMBL/GenBank/DDBJ whole genome shotgun (WGS) entry which is preliminary data.</text>
</comment>
<evidence type="ECO:0000259" key="1">
    <source>
        <dbReference type="Pfam" id="PF12680"/>
    </source>
</evidence>
<reference evidence="2 3" key="1">
    <citation type="submission" date="2015-10" db="EMBL/GenBank/DDBJ databases">
        <title>Draft genome sequence of Streptomyces canus DSM 40017, type strain for the species Streptomyces canus.</title>
        <authorList>
            <person name="Ruckert C."/>
            <person name="Winkler A."/>
            <person name="Kalinowski J."/>
            <person name="Kampfer P."/>
            <person name="Glaeser S."/>
        </authorList>
    </citation>
    <scope>NUCLEOTIDE SEQUENCE [LARGE SCALE GENOMIC DNA]</scope>
    <source>
        <strain evidence="2 3">DSM 40017</strain>
    </source>
</reference>
<dbReference type="RefSeq" id="WP_059211982.1">
    <property type="nucleotide sequence ID" value="NZ_KQ948690.1"/>
</dbReference>
<accession>A0A101RK36</accession>
<dbReference type="Proteomes" id="UP000053669">
    <property type="component" value="Unassembled WGS sequence"/>
</dbReference>
<gene>
    <name evidence="2" type="ORF">AQJ46_49765</name>
</gene>
<dbReference type="Pfam" id="PF12680">
    <property type="entry name" value="SnoaL_2"/>
    <property type="match status" value="1"/>
</dbReference>
<dbReference type="SUPFAM" id="SSF54427">
    <property type="entry name" value="NTF2-like"/>
    <property type="match status" value="1"/>
</dbReference>
<dbReference type="EMBL" id="LMWU01000082">
    <property type="protein sequence ID" value="KUN54934.1"/>
    <property type="molecule type" value="Genomic_DNA"/>
</dbReference>
<dbReference type="STRING" id="58343.AQJ46_49765"/>
<proteinExistence type="predicted"/>
<dbReference type="AlphaFoldDB" id="A0A101RK36"/>
<dbReference type="InterPro" id="IPR037401">
    <property type="entry name" value="SnoaL-like"/>
</dbReference>
<evidence type="ECO:0000313" key="3">
    <source>
        <dbReference type="Proteomes" id="UP000053669"/>
    </source>
</evidence>
<sequence>MNRFAVTHLTDPDLTEVTRRVVTSFFTAQIAGDHEAVSKVASPEMTVWILGDFWWSGMHDLAEIAVIRDSWVGGLKDGGADFSTELLSVLADGNRASVETRITATWADGRPYESLCHYALDVADGKVVGYREYFDTAYEATYRQAERPTNA</sequence>
<dbReference type="Gene3D" id="3.10.450.50">
    <property type="match status" value="1"/>
</dbReference>
<name>A0A101RK36_9ACTN</name>
<feature type="domain" description="SnoaL-like" evidence="1">
    <location>
        <begin position="22"/>
        <end position="129"/>
    </location>
</feature>
<dbReference type="InterPro" id="IPR032710">
    <property type="entry name" value="NTF2-like_dom_sf"/>
</dbReference>
<protein>
    <recommendedName>
        <fullName evidence="1">SnoaL-like domain-containing protein</fullName>
    </recommendedName>
</protein>